<comment type="caution">
    <text evidence="2">The sequence shown here is derived from an EMBL/GenBank/DDBJ whole genome shotgun (WGS) entry which is preliminary data.</text>
</comment>
<evidence type="ECO:0000313" key="2">
    <source>
        <dbReference type="EMBL" id="KAJ5218477.1"/>
    </source>
</evidence>
<organism evidence="2 3">
    <name type="scientific">Penicillium cinerascens</name>
    <dbReference type="NCBI Taxonomy" id="70096"/>
    <lineage>
        <taxon>Eukaryota</taxon>
        <taxon>Fungi</taxon>
        <taxon>Dikarya</taxon>
        <taxon>Ascomycota</taxon>
        <taxon>Pezizomycotina</taxon>
        <taxon>Eurotiomycetes</taxon>
        <taxon>Eurotiomycetidae</taxon>
        <taxon>Eurotiales</taxon>
        <taxon>Aspergillaceae</taxon>
        <taxon>Penicillium</taxon>
    </lineage>
</organism>
<accession>A0A9W9TD69</accession>
<keyword evidence="1" id="KW-0472">Membrane</keyword>
<dbReference type="OrthoDB" id="4367204at2759"/>
<keyword evidence="1" id="KW-0812">Transmembrane</keyword>
<evidence type="ECO:0000313" key="3">
    <source>
        <dbReference type="Proteomes" id="UP001150904"/>
    </source>
</evidence>
<dbReference type="AlphaFoldDB" id="A0A9W9TD69"/>
<feature type="transmembrane region" description="Helical" evidence="1">
    <location>
        <begin position="6"/>
        <end position="29"/>
    </location>
</feature>
<evidence type="ECO:0000256" key="1">
    <source>
        <dbReference type="SAM" id="Phobius"/>
    </source>
</evidence>
<dbReference type="EMBL" id="JAPQKR010000004">
    <property type="protein sequence ID" value="KAJ5218477.1"/>
    <property type="molecule type" value="Genomic_DNA"/>
</dbReference>
<dbReference type="Proteomes" id="UP001150904">
    <property type="component" value="Unassembled WGS sequence"/>
</dbReference>
<dbReference type="RefSeq" id="XP_058313050.1">
    <property type="nucleotide sequence ID" value="XM_058447639.1"/>
</dbReference>
<protein>
    <submittedName>
        <fullName evidence="2">Uncharacterized protein</fullName>
    </submittedName>
</protein>
<name>A0A9W9TD69_9EURO</name>
<sequence length="84" mass="9700">MGLIKFILKLIFIPIVLLAVVTVVIIFLIRMRREKKAEKRQLENNAFQPPPITQWEYPSYPQKPQPVVYPTGTPSQMERGIAHA</sequence>
<reference evidence="2" key="2">
    <citation type="journal article" date="2023" name="IMA Fungus">
        <title>Comparative genomic study of the Penicillium genus elucidates a diverse pangenome and 15 lateral gene transfer events.</title>
        <authorList>
            <person name="Petersen C."/>
            <person name="Sorensen T."/>
            <person name="Nielsen M.R."/>
            <person name="Sondergaard T.E."/>
            <person name="Sorensen J.L."/>
            <person name="Fitzpatrick D.A."/>
            <person name="Frisvad J.C."/>
            <person name="Nielsen K.L."/>
        </authorList>
    </citation>
    <scope>NUCLEOTIDE SEQUENCE</scope>
    <source>
        <strain evidence="2">IBT 15544</strain>
    </source>
</reference>
<proteinExistence type="predicted"/>
<keyword evidence="3" id="KW-1185">Reference proteome</keyword>
<keyword evidence="1" id="KW-1133">Transmembrane helix</keyword>
<gene>
    <name evidence="2" type="ORF">N7498_000576</name>
</gene>
<dbReference type="GeneID" id="83174939"/>
<reference evidence="2" key="1">
    <citation type="submission" date="2022-12" db="EMBL/GenBank/DDBJ databases">
        <authorList>
            <person name="Petersen C."/>
        </authorList>
    </citation>
    <scope>NUCLEOTIDE SEQUENCE</scope>
    <source>
        <strain evidence="2">IBT 15544</strain>
    </source>
</reference>